<dbReference type="Proteomes" id="UP001296706">
    <property type="component" value="Unassembled WGS sequence"/>
</dbReference>
<sequence>AVVGAGAVVSPNAEVPPRRMALGVPARVREGHEVPEGYFDHAVQSYIQRGKRFRAELRRI</sequence>
<organism evidence="1 2">
    <name type="scientific">Pseudonocardia xinjiangensis</name>
    <dbReference type="NCBI Taxonomy" id="75289"/>
    <lineage>
        <taxon>Bacteria</taxon>
        <taxon>Bacillati</taxon>
        <taxon>Actinomycetota</taxon>
        <taxon>Actinomycetes</taxon>
        <taxon>Pseudonocardiales</taxon>
        <taxon>Pseudonocardiaceae</taxon>
        <taxon>Pseudonocardia</taxon>
    </lineage>
</organism>
<dbReference type="EMBL" id="JAAXKY010000086">
    <property type="protein sequence ID" value="NMH80019.1"/>
    <property type="molecule type" value="Genomic_DNA"/>
</dbReference>
<keyword evidence="2" id="KW-1185">Reference proteome</keyword>
<dbReference type="InterPro" id="IPR011004">
    <property type="entry name" value="Trimer_LpxA-like_sf"/>
</dbReference>
<dbReference type="Gene3D" id="2.160.10.10">
    <property type="entry name" value="Hexapeptide repeat proteins"/>
    <property type="match status" value="1"/>
</dbReference>
<protein>
    <submittedName>
        <fullName evidence="1">Gamma carbonic anhydrase family protein</fullName>
    </submittedName>
</protein>
<accession>A0ABX1RJ95</accession>
<proteinExistence type="predicted"/>
<feature type="non-terminal residue" evidence="1">
    <location>
        <position position="1"/>
    </location>
</feature>
<gene>
    <name evidence="1" type="ORF">HF577_23370</name>
</gene>
<dbReference type="SUPFAM" id="SSF51161">
    <property type="entry name" value="Trimeric LpxA-like enzymes"/>
    <property type="match status" value="1"/>
</dbReference>
<reference evidence="1 2" key="1">
    <citation type="submission" date="2020-04" db="EMBL/GenBank/DDBJ databases">
        <authorList>
            <person name="Klaysubun C."/>
            <person name="Duangmal K."/>
            <person name="Lipun K."/>
        </authorList>
    </citation>
    <scope>NUCLEOTIDE SEQUENCE [LARGE SCALE GENOMIC DNA]</scope>
    <source>
        <strain evidence="1 2">JCM 11839</strain>
    </source>
</reference>
<name>A0ABX1RJ95_9PSEU</name>
<comment type="caution">
    <text evidence="1">The sequence shown here is derived from an EMBL/GenBank/DDBJ whole genome shotgun (WGS) entry which is preliminary data.</text>
</comment>
<evidence type="ECO:0000313" key="2">
    <source>
        <dbReference type="Proteomes" id="UP001296706"/>
    </source>
</evidence>
<evidence type="ECO:0000313" key="1">
    <source>
        <dbReference type="EMBL" id="NMH80019.1"/>
    </source>
</evidence>